<dbReference type="Gene3D" id="2.30.30.40">
    <property type="entry name" value="SH3 Domains"/>
    <property type="match status" value="1"/>
</dbReference>
<keyword evidence="2" id="KW-0732">Signal</keyword>
<reference evidence="4 5" key="1">
    <citation type="submission" date="2019-08" db="EMBL/GenBank/DDBJ databases">
        <title>Complete genome sequence of Rhodanobacter glycinis strain T01E-68 isolated from tomato root.</title>
        <authorList>
            <person name="Weon H.-Y."/>
            <person name="Lee S.A."/>
        </authorList>
    </citation>
    <scope>NUCLEOTIDE SEQUENCE [LARGE SCALE GENOMIC DNA]</scope>
    <source>
        <strain evidence="4 5">T01E-68</strain>
    </source>
</reference>
<feature type="chain" id="PRO_5022763225" evidence="2">
    <location>
        <begin position="22"/>
        <end position="240"/>
    </location>
</feature>
<feature type="compositionally biased region" description="Pro residues" evidence="1">
    <location>
        <begin position="172"/>
        <end position="185"/>
    </location>
</feature>
<feature type="compositionally biased region" description="Pro residues" evidence="1">
    <location>
        <begin position="155"/>
        <end position="165"/>
    </location>
</feature>
<dbReference type="InterPro" id="IPR003646">
    <property type="entry name" value="SH3-like_bac-type"/>
</dbReference>
<name>A0A5B9DXN5_9GAMM</name>
<evidence type="ECO:0000313" key="4">
    <source>
        <dbReference type="EMBL" id="QEE24298.1"/>
    </source>
</evidence>
<feature type="compositionally biased region" description="Basic and acidic residues" evidence="1">
    <location>
        <begin position="226"/>
        <end position="240"/>
    </location>
</feature>
<accession>A0A5B9DXN5</accession>
<proteinExistence type="predicted"/>
<dbReference type="Pfam" id="PF08239">
    <property type="entry name" value="SH3_3"/>
    <property type="match status" value="1"/>
</dbReference>
<dbReference type="KEGG" id="rgl:CS053_07100"/>
<evidence type="ECO:0000259" key="3">
    <source>
        <dbReference type="PROSITE" id="PS51781"/>
    </source>
</evidence>
<feature type="region of interest" description="Disordered" evidence="1">
    <location>
        <begin position="128"/>
        <end position="240"/>
    </location>
</feature>
<dbReference type="AlphaFoldDB" id="A0A5B9DXN5"/>
<protein>
    <submittedName>
        <fullName evidence="4">SH3 domain-containing protein</fullName>
    </submittedName>
</protein>
<dbReference type="PROSITE" id="PS51781">
    <property type="entry name" value="SH3B"/>
    <property type="match status" value="1"/>
</dbReference>
<evidence type="ECO:0000313" key="5">
    <source>
        <dbReference type="Proteomes" id="UP000321807"/>
    </source>
</evidence>
<feature type="signal peptide" evidence="2">
    <location>
        <begin position="1"/>
        <end position="21"/>
    </location>
</feature>
<sequence>MRRLAWLATLPLLVLPLTVLAADGYTTGNVNLRAGPDTSYPRLDTLPAGAPVDIQGCTSGWEWCDVVFQGERGWVAGNFIQYAYDNQNVLVPQYGAQIGIPIVTFVIQTYWDNYYRNRPFYRERQRWYGRPMPHRPPPRPMYRPAPPHHHGMPYRPTPPVRPSRPLPDRHPQPMPPRPHVMPRPNPGQHGGNSGWNGHDAGRPQGNARTAPTAGHGAPGSHGRPAGRGEPRQRDKDQHDH</sequence>
<evidence type="ECO:0000256" key="2">
    <source>
        <dbReference type="SAM" id="SignalP"/>
    </source>
</evidence>
<feature type="domain" description="SH3b" evidence="3">
    <location>
        <begin position="21"/>
        <end position="84"/>
    </location>
</feature>
<dbReference type="Proteomes" id="UP000321807">
    <property type="component" value="Chromosome"/>
</dbReference>
<dbReference type="EMBL" id="CP042807">
    <property type="protein sequence ID" value="QEE24298.1"/>
    <property type="molecule type" value="Genomic_DNA"/>
</dbReference>
<dbReference type="RefSeq" id="WP_147626923.1">
    <property type="nucleotide sequence ID" value="NZ_CP042807.1"/>
</dbReference>
<gene>
    <name evidence="4" type="ORF">CS053_07100</name>
</gene>
<evidence type="ECO:0000256" key="1">
    <source>
        <dbReference type="SAM" id="MobiDB-lite"/>
    </source>
</evidence>
<dbReference type="SMART" id="SM00287">
    <property type="entry name" value="SH3b"/>
    <property type="match status" value="1"/>
</dbReference>
<organism evidence="4 5">
    <name type="scientific">Rhodanobacter glycinis</name>
    <dbReference type="NCBI Taxonomy" id="582702"/>
    <lineage>
        <taxon>Bacteria</taxon>
        <taxon>Pseudomonadati</taxon>
        <taxon>Pseudomonadota</taxon>
        <taxon>Gammaproteobacteria</taxon>
        <taxon>Lysobacterales</taxon>
        <taxon>Rhodanobacteraceae</taxon>
        <taxon>Rhodanobacter</taxon>
    </lineage>
</organism>